<reference evidence="1 2" key="1">
    <citation type="journal article" date="2021" name="Front. Genet.">
        <title>Chromosome-Level Genome Assembly Reveals Significant Gene Expansion in the Toll and IMD Signaling Pathways of Dendrolimus kikuchii.</title>
        <authorList>
            <person name="Zhou J."/>
            <person name="Wu P."/>
            <person name="Xiong Z."/>
            <person name="Liu N."/>
            <person name="Zhao N."/>
            <person name="Ji M."/>
            <person name="Qiu Y."/>
            <person name="Yang B."/>
        </authorList>
    </citation>
    <scope>NUCLEOTIDE SEQUENCE [LARGE SCALE GENOMIC DNA]</scope>
    <source>
        <strain evidence="1">Ann1</strain>
    </source>
</reference>
<evidence type="ECO:0000313" key="1">
    <source>
        <dbReference type="EMBL" id="KAJ0173925.1"/>
    </source>
</evidence>
<comment type="caution">
    <text evidence="1">The sequence shown here is derived from an EMBL/GenBank/DDBJ whole genome shotgun (WGS) entry which is preliminary data.</text>
</comment>
<evidence type="ECO:0000313" key="2">
    <source>
        <dbReference type="Proteomes" id="UP000824533"/>
    </source>
</evidence>
<name>A0ACC1CQQ4_9NEOP</name>
<dbReference type="EMBL" id="CM034404">
    <property type="protein sequence ID" value="KAJ0173925.1"/>
    <property type="molecule type" value="Genomic_DNA"/>
</dbReference>
<keyword evidence="2" id="KW-1185">Reference proteome</keyword>
<accession>A0ACC1CQQ4</accession>
<organism evidence="1 2">
    <name type="scientific">Dendrolimus kikuchii</name>
    <dbReference type="NCBI Taxonomy" id="765133"/>
    <lineage>
        <taxon>Eukaryota</taxon>
        <taxon>Metazoa</taxon>
        <taxon>Ecdysozoa</taxon>
        <taxon>Arthropoda</taxon>
        <taxon>Hexapoda</taxon>
        <taxon>Insecta</taxon>
        <taxon>Pterygota</taxon>
        <taxon>Neoptera</taxon>
        <taxon>Endopterygota</taxon>
        <taxon>Lepidoptera</taxon>
        <taxon>Glossata</taxon>
        <taxon>Ditrysia</taxon>
        <taxon>Bombycoidea</taxon>
        <taxon>Lasiocampidae</taxon>
        <taxon>Dendrolimus</taxon>
    </lineage>
</organism>
<protein>
    <submittedName>
        <fullName evidence="1">Uncharacterized protein</fullName>
    </submittedName>
</protein>
<gene>
    <name evidence="1" type="ORF">K1T71_010071</name>
</gene>
<sequence length="548" mass="63684">MAEILLPFLCILSIIWSYCCVLSYIVEPGPRFPPTKGKVWPEPQIEVKTQNFFTLCPVTLNIEVKEKNCDILERAVDRYKNILNDFHGISRKNREVTKWRSRQNHKTSRGVTYRGIIHELQVFLSEPCEEYPHFDMKEFYTLSVDTISVLKSESVWGILRGLETFSQLFYLSNDYNEIRINATSIHDYPQYQHRGLLLDTGRHYVSLNKILTTIDALSMNKMNVFHWHIVDDESFPYQSDKFPTLSAMGAFHPSMVYTKDDIKKVVEYARDRGVRVIPEIDVPAHTRSWGVAYPHALTKCYKNNRISGLGPLNPINNVAYKVLRQLYEEAQEWFPDKYFHVGGDEVDLSCWSSNPEVYQYMKDHNLNTNKLHALFMKNVIAFLKNGTVPAVWQEVYDEGVGLSKETLIQVWKYHWIEEMIKILNDGHLVVFSSSWYLDYLKFDWDSFYLDDPRRMVYGKVDNHLLGNIAGGEACMWGEKVDDVNVISRTWPRTSAVAERLWSGIDYTKEPPPVSREVRGRMEEHTCRMRQRGIGAQPPSGPGFCLVFS</sequence>
<proteinExistence type="predicted"/>
<dbReference type="Proteomes" id="UP000824533">
    <property type="component" value="Linkage Group LG18"/>
</dbReference>